<dbReference type="InterPro" id="IPR043128">
    <property type="entry name" value="Rev_trsase/Diguanyl_cyclase"/>
</dbReference>
<keyword evidence="3" id="KW-1185">Reference proteome</keyword>
<dbReference type="SUPFAM" id="SSF56672">
    <property type="entry name" value="DNA/RNA polymerases"/>
    <property type="match status" value="1"/>
</dbReference>
<protein>
    <submittedName>
        <fullName evidence="2">Reverse transcriptase</fullName>
    </submittedName>
</protein>
<dbReference type="Gene3D" id="3.30.70.270">
    <property type="match status" value="1"/>
</dbReference>
<dbReference type="PROSITE" id="PS50878">
    <property type="entry name" value="RT_POL"/>
    <property type="match status" value="1"/>
</dbReference>
<dbReference type="AlphaFoldDB" id="A0A9W9JIW3"/>
<evidence type="ECO:0000313" key="3">
    <source>
        <dbReference type="Proteomes" id="UP001150942"/>
    </source>
</evidence>
<reference evidence="2" key="1">
    <citation type="submission" date="2022-11" db="EMBL/GenBank/DDBJ databases">
        <authorList>
            <person name="Petersen C."/>
        </authorList>
    </citation>
    <scope>NUCLEOTIDE SEQUENCE</scope>
    <source>
        <strain evidence="2">IBT 20477</strain>
    </source>
</reference>
<feature type="domain" description="Reverse transcriptase" evidence="1">
    <location>
        <begin position="1"/>
        <end position="70"/>
    </location>
</feature>
<dbReference type="InterPro" id="IPR000477">
    <property type="entry name" value="RT_dom"/>
</dbReference>
<sequence length="137" mass="15532">MFEFTVMHFGVTDGPGTWYIDDILVFADDEEEHDQRVNAIKETLAEFQIKINHEKAIYKAQTIKFLGMIIHPDRVEADPTELQQCTTLRAIIPAFLSTFATYNVDPAKPLVLYTDASQIALGAILYQEGRPVQITSR</sequence>
<dbReference type="GO" id="GO:0003964">
    <property type="term" value="F:RNA-directed DNA polymerase activity"/>
    <property type="evidence" value="ECO:0007669"/>
    <property type="project" value="UniProtKB-KW"/>
</dbReference>
<dbReference type="PANTHER" id="PTHR33064:SF37">
    <property type="entry name" value="RIBONUCLEASE H"/>
    <property type="match status" value="1"/>
</dbReference>
<dbReference type="PANTHER" id="PTHR33064">
    <property type="entry name" value="POL PROTEIN"/>
    <property type="match status" value="1"/>
</dbReference>
<evidence type="ECO:0000259" key="1">
    <source>
        <dbReference type="PROSITE" id="PS50878"/>
    </source>
</evidence>
<name>A0A9W9JIW3_9EURO</name>
<keyword evidence="2" id="KW-0695">RNA-directed DNA polymerase</keyword>
<evidence type="ECO:0000313" key="2">
    <source>
        <dbReference type="EMBL" id="KAJ5197207.1"/>
    </source>
</evidence>
<accession>A0A9W9JIW3</accession>
<organism evidence="2 3">
    <name type="scientific">Penicillium cf. viridicatum</name>
    <dbReference type="NCBI Taxonomy" id="2972119"/>
    <lineage>
        <taxon>Eukaryota</taxon>
        <taxon>Fungi</taxon>
        <taxon>Dikarya</taxon>
        <taxon>Ascomycota</taxon>
        <taxon>Pezizomycotina</taxon>
        <taxon>Eurotiomycetes</taxon>
        <taxon>Eurotiomycetidae</taxon>
        <taxon>Eurotiales</taxon>
        <taxon>Aspergillaceae</taxon>
        <taxon>Penicillium</taxon>
    </lineage>
</organism>
<comment type="caution">
    <text evidence="2">The sequence shown here is derived from an EMBL/GenBank/DDBJ whole genome shotgun (WGS) entry which is preliminary data.</text>
</comment>
<keyword evidence="2" id="KW-0808">Transferase</keyword>
<gene>
    <name evidence="2" type="ORF">N7449_007686</name>
</gene>
<dbReference type="OrthoDB" id="4364638at2759"/>
<reference evidence="2" key="2">
    <citation type="journal article" date="2023" name="IMA Fungus">
        <title>Comparative genomic study of the Penicillium genus elucidates a diverse pangenome and 15 lateral gene transfer events.</title>
        <authorList>
            <person name="Petersen C."/>
            <person name="Sorensen T."/>
            <person name="Nielsen M.R."/>
            <person name="Sondergaard T.E."/>
            <person name="Sorensen J.L."/>
            <person name="Fitzpatrick D.A."/>
            <person name="Frisvad J.C."/>
            <person name="Nielsen K.L."/>
        </authorList>
    </citation>
    <scope>NUCLEOTIDE SEQUENCE</scope>
    <source>
        <strain evidence="2">IBT 20477</strain>
    </source>
</reference>
<dbReference type="EMBL" id="JAPQKQ010000005">
    <property type="protein sequence ID" value="KAJ5197207.1"/>
    <property type="molecule type" value="Genomic_DNA"/>
</dbReference>
<dbReference type="InterPro" id="IPR051320">
    <property type="entry name" value="Viral_Replic_Matur_Polypro"/>
</dbReference>
<dbReference type="Pfam" id="PF00078">
    <property type="entry name" value="RVT_1"/>
    <property type="match status" value="1"/>
</dbReference>
<dbReference type="Proteomes" id="UP001150942">
    <property type="component" value="Unassembled WGS sequence"/>
</dbReference>
<proteinExistence type="predicted"/>
<dbReference type="InterPro" id="IPR043502">
    <property type="entry name" value="DNA/RNA_pol_sf"/>
</dbReference>
<keyword evidence="2" id="KW-0548">Nucleotidyltransferase</keyword>